<dbReference type="NCBIfam" id="TIGR04126">
    <property type="entry name" value="PGF_CTERM"/>
    <property type="match status" value="1"/>
</dbReference>
<organism evidence="4 5">
    <name type="scientific">Halobellus limi</name>
    <dbReference type="NCBI Taxonomy" id="699433"/>
    <lineage>
        <taxon>Archaea</taxon>
        <taxon>Methanobacteriati</taxon>
        <taxon>Methanobacteriota</taxon>
        <taxon>Stenosarchaea group</taxon>
        <taxon>Halobacteria</taxon>
        <taxon>Halobacteriales</taxon>
        <taxon>Haloferacaceae</taxon>
        <taxon>Halobellus</taxon>
    </lineage>
</organism>
<name>A0A1H5TV85_9EURY</name>
<protein>
    <submittedName>
        <fullName evidence="4">PGF-CTERM protein</fullName>
    </submittedName>
</protein>
<gene>
    <name evidence="4" type="ORF">SAMN04488133_0375</name>
</gene>
<dbReference type="GO" id="GO:0005886">
    <property type="term" value="C:plasma membrane"/>
    <property type="evidence" value="ECO:0007669"/>
    <property type="project" value="UniProtKB-SubCell"/>
</dbReference>
<dbReference type="Gene3D" id="2.60.40.1120">
    <property type="entry name" value="Carboxypeptidase-like, regulatory domain"/>
    <property type="match status" value="1"/>
</dbReference>
<feature type="region of interest" description="Disordered" evidence="2">
    <location>
        <begin position="45"/>
        <end position="76"/>
    </location>
</feature>
<dbReference type="Gene3D" id="2.60.40.10">
    <property type="entry name" value="Immunoglobulins"/>
    <property type="match status" value="2"/>
</dbReference>
<feature type="compositionally biased region" description="Acidic residues" evidence="2">
    <location>
        <begin position="479"/>
        <end position="504"/>
    </location>
</feature>
<dbReference type="Proteomes" id="UP000236740">
    <property type="component" value="Unassembled WGS sequence"/>
</dbReference>
<feature type="domain" description="PGF-CTERM archaeal protein-sorting signal" evidence="3">
    <location>
        <begin position="1993"/>
        <end position="2015"/>
    </location>
</feature>
<keyword evidence="5" id="KW-1185">Reference proteome</keyword>
<dbReference type="Gene3D" id="2.160.20.110">
    <property type="match status" value="1"/>
</dbReference>
<feature type="region of interest" description="Disordered" evidence="2">
    <location>
        <begin position="478"/>
        <end position="504"/>
    </location>
</feature>
<dbReference type="Pfam" id="PF18204">
    <property type="entry name" value="PGF-CTERM"/>
    <property type="match status" value="1"/>
</dbReference>
<dbReference type="GO" id="GO:0030115">
    <property type="term" value="C:S-layer"/>
    <property type="evidence" value="ECO:0007669"/>
    <property type="project" value="UniProtKB-SubCell"/>
</dbReference>
<dbReference type="InterPro" id="IPR026371">
    <property type="entry name" value="PGF_CTERM"/>
</dbReference>
<evidence type="ECO:0000259" key="3">
    <source>
        <dbReference type="Pfam" id="PF18204"/>
    </source>
</evidence>
<dbReference type="SUPFAM" id="SSF49464">
    <property type="entry name" value="Carboxypeptidase regulatory domain-like"/>
    <property type="match status" value="1"/>
</dbReference>
<keyword evidence="1" id="KW-0732">Signal</keyword>
<evidence type="ECO:0000256" key="1">
    <source>
        <dbReference type="ARBA" id="ARBA00022729"/>
    </source>
</evidence>
<proteinExistence type="predicted"/>
<evidence type="ECO:0000256" key="2">
    <source>
        <dbReference type="SAM" id="MobiDB-lite"/>
    </source>
</evidence>
<reference evidence="4 5" key="1">
    <citation type="submission" date="2016-10" db="EMBL/GenBank/DDBJ databases">
        <authorList>
            <person name="de Groot N.N."/>
        </authorList>
    </citation>
    <scope>NUCLEOTIDE SEQUENCE [LARGE SCALE GENOMIC DNA]</scope>
    <source>
        <strain evidence="4 5">CGMCC 1.10331</strain>
    </source>
</reference>
<dbReference type="InterPro" id="IPR013783">
    <property type="entry name" value="Ig-like_fold"/>
</dbReference>
<evidence type="ECO:0000313" key="4">
    <source>
        <dbReference type="EMBL" id="SEF66128.1"/>
    </source>
</evidence>
<dbReference type="InterPro" id="IPR008969">
    <property type="entry name" value="CarboxyPept-like_regulatory"/>
</dbReference>
<sequence length="2016" mass="210015">MDTPISRYGRVAFVLVVCVLLVVSPVAGVAMVPGIDAQQSSLMGSASAESSSGGTSASTAPTCSEVGYEGDGTESSPYEITNVSQLQCIESQGLGAHYVLISDIDASSTSEWNNGAGFDPIGDASASFTGSFDGAGHTISGLTVNRPEDLDTGLFGAVNDGGTIENVHLREANVTGDLRSALLVGGINSDGLVRSSTTTGNVTGGARVGGAVGDVNGGTIQNVSATADVQGNESVGGLAGSVRGSGAVENSAAQGTVSGESSVGGFVGSMSLRVATVIDSSTESTVNGTADVGGFAGRIEASTIERSSASGSVTASDRVGGFVGTVTTGPNDNEGEILNSYTTASVETVEDTQAVGGFAGLVQNGSVTTSYAAGSITGAATQPGGLVGNGTDASVSESYWDTDVTGVSTSDGGTGLTTAEMTGETASGNMTGFDFAAIWTTTTSYPELREQPATASIEGSLSTENGVSLDGDVVGAFYESDESTDDGGADDDDGGSDGDDNVVGEDTEVAADGTFEIDGLAADQTYNLVYGDDDIGEERNGVPDLYAIKRVTPPAEVEETLPQAHNVSIRVTDQFGNPIEDADLVIRHTNGDAVVEDGVYNATNETGYVSEDGSSQLEFNGSLTVQAEFNGVNNSTDVTVDDETDITVELPGATVNGTINTTTEPPEGDTVSVFTLTDDGVEGIDTTVGENGQFEIGGLSPDREYMLAFGDKEVGDVTNGVPDLYAIQPVSPSSADQNISVGEVDIPEAYNVSVQVVDQDGEPIEGADVAIGHTNGDAIIEDGERNATNESGYFFREGDAPLELVGNVTVGAAYRGVNNTTNVPDLSDDRKITVQLSGSTVTGTVRDADDDAVPNATITYLPIEDGEFDDDREVEFDETDDTGSYELSLTPGDYQVLFRQGVEEYPIDGVPDVYSADQISVSGQTQNDISLPEGNRLQIRLVNQSGDPLSNETIEVNHRNEEGFNSGVALETNETGWAYVGGTPGLEVNGTVDVLLESDSYYAQRDLEVTENETVILDARGLLNVTGNLTTADDTDVTEGEVFAQSPKTGHYADTELSPDGEFRLSLLRNASYELGFRQDGIDTQTDFPEDGVPDVQSLTRVETGTDDIDLATQQLGVGHPFEITVKNPDGSNASGVNVYVSDNNVGEEFAVSVTGETNENGSVVLDGAESPGVELNGSIDVYVDAPEDSGLADTNRRNVVVDEPGGITVQFQPAASVNGTILESDGETPAAGEVVQVNPVGDGVGDTVPTDENGFFDARVAADGAYHVGFVQGDADSEFTPPYPQDGTVDVYAIANVTSAQEAELGTVTLPEAHNLTVNVFDPSGDRVEDATIEIWSTANDAYQWGGDTTVSDGTLTVEANGSLDIRASAPEGTELRTEYERVNVTEEDTVNVTLDRNVTVSGSVEYWNGDGVSGYRMELFSSGDGGDYRPTNDSGYFELYPEPNQFYALGFKQIDVEGDRPNFPKDGRPDLHTFSAIELENEDRDVGDLTLPPAHLVNVTVEYTNGEPVSGATVDLQQFEGAASSHHPGTTNATGEVVLDGASSPGIEVNGTLRVGVRGTDDYAWNTTEFEIDSERNVTVVVRERVNVTGQLENESGDSLTDFDVLVGQSARSFVSEEVNDTGQFAVPVGANQTYSVAVGQRDAETDTLAPRDGVTDLYELTTVKVGAGDYDLAEQTVPDAHGVLNVSVENESGVPVENALVTIVPNQSGTPEPTSARLGSLTDERGYLVVGDKPGIEAAGNYTVRVERPPNAEQFVDETYVREVNVTEAGGDENVTVTLNEVDTTEPESDISIQSASAVDDNITVGDQVIVDVTLENQGDAEGETTVELTSADGSISASETTSVPADGTASVDLQTTIDSADTYDLTVTAAGDSVDVGSVTVEEPTEPANVTIADAGLSRTDITADETVLVNVTLQNTGDEEGEINLSLYRGEGIMVTSSYNVSAGDTRTVTYEMPFPEAGTYDVSAQVDTGDQVEAGTVNVEEESSTETPGFGIVPAVVALLGAAMVLRRRR</sequence>
<evidence type="ECO:0000313" key="5">
    <source>
        <dbReference type="Proteomes" id="UP000236740"/>
    </source>
</evidence>
<accession>A0A1H5TV85</accession>
<feature type="compositionally biased region" description="Low complexity" evidence="2">
    <location>
        <begin position="45"/>
        <end position="64"/>
    </location>
</feature>
<dbReference type="EMBL" id="FNVN01000001">
    <property type="protein sequence ID" value="SEF66128.1"/>
    <property type="molecule type" value="Genomic_DNA"/>
</dbReference>